<accession>A0A383BMR3</accession>
<name>A0A383BMR3_9ZZZZ</name>
<gene>
    <name evidence="2" type="ORF">METZ01_LOCUS474350</name>
</gene>
<sequence length="244" mass="27470">MNFLLGFFNAGKSKWHKSCNKVLRVGFVTPWLNQGHSLKQELFSGRLEFLTLNLSKVLGMKTDEREIDMNKIMKRVVSKGWIILLIFLGACETLPAKRVTLNDIDPPKWVLKGGGAYKDSGGKAFYGVGSATGIKNFSLQRVAADDRARNDLAKVFEFLTKSLLKDYMAHTTAGDFTKSTEEQNVEGVIKTVTAATLTGVMIIDHWEHPHRNELFALATLNLEKFKQNIDRHKELSKEVRDAVK</sequence>
<dbReference type="Pfam" id="PF02169">
    <property type="entry name" value="LPP20"/>
    <property type="match status" value="1"/>
</dbReference>
<organism evidence="2">
    <name type="scientific">marine metagenome</name>
    <dbReference type="NCBI Taxonomy" id="408172"/>
    <lineage>
        <taxon>unclassified sequences</taxon>
        <taxon>metagenomes</taxon>
        <taxon>ecological metagenomes</taxon>
    </lineage>
</organism>
<reference evidence="2" key="1">
    <citation type="submission" date="2018-05" db="EMBL/GenBank/DDBJ databases">
        <authorList>
            <person name="Lanie J.A."/>
            <person name="Ng W.-L."/>
            <person name="Kazmierczak K.M."/>
            <person name="Andrzejewski T.M."/>
            <person name="Davidsen T.M."/>
            <person name="Wayne K.J."/>
            <person name="Tettelin H."/>
            <person name="Glass J.I."/>
            <person name="Rusch D."/>
            <person name="Podicherti R."/>
            <person name="Tsui H.-C.T."/>
            <person name="Winkler M.E."/>
        </authorList>
    </citation>
    <scope>NUCLEOTIDE SEQUENCE</scope>
</reference>
<proteinExistence type="predicted"/>
<feature type="domain" description="Lipoprotein LPP20-like" evidence="1">
    <location>
        <begin position="123"/>
        <end position="220"/>
    </location>
</feature>
<dbReference type="InterPro" id="IPR024952">
    <property type="entry name" value="LPP20-like_dom"/>
</dbReference>
<protein>
    <recommendedName>
        <fullName evidence="1">Lipoprotein LPP20-like domain-containing protein</fullName>
    </recommendedName>
</protein>
<evidence type="ECO:0000259" key="1">
    <source>
        <dbReference type="Pfam" id="PF02169"/>
    </source>
</evidence>
<feature type="non-terminal residue" evidence="2">
    <location>
        <position position="244"/>
    </location>
</feature>
<dbReference type="EMBL" id="UINC01201931">
    <property type="protein sequence ID" value="SVE21496.1"/>
    <property type="molecule type" value="Genomic_DNA"/>
</dbReference>
<evidence type="ECO:0000313" key="2">
    <source>
        <dbReference type="EMBL" id="SVE21496.1"/>
    </source>
</evidence>
<dbReference type="AlphaFoldDB" id="A0A383BMR3"/>